<dbReference type="Pfam" id="PF13641">
    <property type="entry name" value="Glyco_tranf_2_3"/>
    <property type="match status" value="1"/>
</dbReference>
<protein>
    <submittedName>
        <fullName evidence="3">GT2 family glycosyltransferase</fullName>
    </submittedName>
</protein>
<accession>A0ABR6BI07</accession>
<feature type="transmembrane region" description="Helical" evidence="2">
    <location>
        <begin position="558"/>
        <end position="578"/>
    </location>
</feature>
<name>A0ABR6BI07_9PSEU</name>
<keyword evidence="4" id="KW-1185">Reference proteome</keyword>
<evidence type="ECO:0000313" key="3">
    <source>
        <dbReference type="EMBL" id="MBA8926521.1"/>
    </source>
</evidence>
<feature type="transmembrane region" description="Helical" evidence="2">
    <location>
        <begin position="613"/>
        <end position="631"/>
    </location>
</feature>
<dbReference type="SUPFAM" id="SSF53448">
    <property type="entry name" value="Nucleotide-diphospho-sugar transferases"/>
    <property type="match status" value="1"/>
</dbReference>
<proteinExistence type="predicted"/>
<dbReference type="PANTHER" id="PTHR43685:SF3">
    <property type="entry name" value="SLR2126 PROTEIN"/>
    <property type="match status" value="1"/>
</dbReference>
<evidence type="ECO:0000313" key="4">
    <source>
        <dbReference type="Proteomes" id="UP000517916"/>
    </source>
</evidence>
<gene>
    <name evidence="3" type="ORF">BC739_003720</name>
</gene>
<feature type="transmembrane region" description="Helical" evidence="2">
    <location>
        <begin position="786"/>
        <end position="806"/>
    </location>
</feature>
<feature type="compositionally biased region" description="Pro residues" evidence="1">
    <location>
        <begin position="443"/>
        <end position="457"/>
    </location>
</feature>
<feature type="region of interest" description="Disordered" evidence="1">
    <location>
        <begin position="984"/>
        <end position="1006"/>
    </location>
</feature>
<organism evidence="3 4">
    <name type="scientific">Kutzneria viridogrisea</name>
    <dbReference type="NCBI Taxonomy" id="47990"/>
    <lineage>
        <taxon>Bacteria</taxon>
        <taxon>Bacillati</taxon>
        <taxon>Actinomycetota</taxon>
        <taxon>Actinomycetes</taxon>
        <taxon>Pseudonocardiales</taxon>
        <taxon>Pseudonocardiaceae</taxon>
        <taxon>Kutzneria</taxon>
    </lineage>
</organism>
<feature type="transmembrane region" description="Helical" evidence="2">
    <location>
        <begin position="684"/>
        <end position="703"/>
    </location>
</feature>
<feature type="transmembrane region" description="Helical" evidence="2">
    <location>
        <begin position="662"/>
        <end position="677"/>
    </location>
</feature>
<dbReference type="PANTHER" id="PTHR43685">
    <property type="entry name" value="GLYCOSYLTRANSFERASE"/>
    <property type="match status" value="1"/>
</dbReference>
<feature type="region of interest" description="Disordered" evidence="1">
    <location>
        <begin position="434"/>
        <end position="457"/>
    </location>
</feature>
<feature type="transmembrane region" description="Helical" evidence="2">
    <location>
        <begin position="762"/>
        <end position="780"/>
    </location>
</feature>
<dbReference type="Gene3D" id="3.90.550.10">
    <property type="entry name" value="Spore Coat Polysaccharide Biosynthesis Protein SpsA, Chain A"/>
    <property type="match status" value="1"/>
</dbReference>
<evidence type="ECO:0000256" key="2">
    <source>
        <dbReference type="SAM" id="Phobius"/>
    </source>
</evidence>
<comment type="caution">
    <text evidence="3">The sequence shown here is derived from an EMBL/GenBank/DDBJ whole genome shotgun (WGS) entry which is preliminary data.</text>
</comment>
<feature type="transmembrane region" description="Helical" evidence="2">
    <location>
        <begin position="1072"/>
        <end position="1090"/>
    </location>
</feature>
<dbReference type="Proteomes" id="UP000517916">
    <property type="component" value="Unassembled WGS sequence"/>
</dbReference>
<sequence>MLGKVPPALRTVPVLAVLVCHDGEQWLRLALSALRRSSPRPRHVIAVDTGSLDRTAKLLAEAASGENAVLDGVITLSRGTGFGAAVATAVDNAVRRWGDPGGWVWLLHDDSAPEPDCLAALLAAAEVSPAVGVLGPLCLDWSDPRMVVEAGLSTDASGHRQTGISGLESSQAEVFEQSTEALAVGSAGALVRRELWDELGGYDQHLPMLRDDLDFGWRANKSGRLVLCVPTARLRHARAASTGQRRLDALAAPPGPFLRGVDRAHGLRTFLVNCSLISFLLGLPRLAVLCLARALGFLVLRRFSDARAELGALRYLCGGRAGLLAARTARRATTVPGQRSVRGLFTSRLTRIRNAVRGVLLYLVRRRVQADAALGRLPETDTGHNSWLAPEADGPRLPVGPTALPAGAMGRRRGAVRRTAGLRQPGAVVVQLPVQAPDGLRPSPRPRPSPVPRGEAPPNPLADLMLIQVDRAKVVRQLLFSPAVLTVAVLAVLGLVVNSGRLGTDLIGGRLLPVQDLATTWSTYLASWHQVAGGTAAPAPAALAVLGLLGAVLGGPPAAVALLLFGDLPLAGISAYFATRSLRVSRPIRALVAAGYALLPAASTAVSQGRLDVVLVHLLLPPVLAGAAAVLRGGQRANWVATAAATSLGLAALGAFSPLTHLMVLLGTLIAFVLVPGHRRITALFAIVLLPLALLLPWPAVVLQHPEVLLRGVGALVPDQSVPLTRLVALDPGGPGVLPLVGVLLVVAALGAAVLRAGRAVLPGLGVALAGAVGVGVLWSQQAWTGAPMLVLSAGLLLTVLGACLPTRVRLQVPNLRVIATVTGVVVLGVLAISVLVTGRDGPLRSGGDVTFVPAIANELASTGRPVLVLASGGQTTRQIGGGLAHFGDDDLVPVPTAAARLDRMALDLAGWVPDAAKAAVAQAAASGVSYLVLPDAATAGRLRAAVGDLVSAAPPMSDGRPVVRVQLATGLATLLSPAQAQRAVTGGTPPTELGAPGLAPVEAGPPDVAVRVSDGPDGRLLVLAAEDEPGWQASVNGVSAPTTRAWGHLVAVPVPSKAADVRIDLPSSLRGLLLLVQAAFLLFTVLLALPSGVSRPPARESRPPAAESRPQEAESR</sequence>
<keyword evidence="2" id="KW-0812">Transmembrane</keyword>
<feature type="transmembrane region" description="Helical" evidence="2">
    <location>
        <begin position="818"/>
        <end position="837"/>
    </location>
</feature>
<dbReference type="InterPro" id="IPR029044">
    <property type="entry name" value="Nucleotide-diphossugar_trans"/>
</dbReference>
<feature type="transmembrane region" description="Helical" evidence="2">
    <location>
        <begin position="736"/>
        <end position="755"/>
    </location>
</feature>
<keyword evidence="2" id="KW-1133">Transmembrane helix</keyword>
<feature type="region of interest" description="Disordered" evidence="1">
    <location>
        <begin position="1094"/>
        <end position="1117"/>
    </location>
</feature>
<reference evidence="3 4" key="1">
    <citation type="submission" date="2020-08" db="EMBL/GenBank/DDBJ databases">
        <title>Genomic Encyclopedia of Archaeal and Bacterial Type Strains, Phase II (KMG-II): from individual species to whole genera.</title>
        <authorList>
            <person name="Goeker M."/>
        </authorList>
    </citation>
    <scope>NUCLEOTIDE SEQUENCE [LARGE SCALE GENOMIC DNA]</scope>
    <source>
        <strain evidence="3 4">DSM 43850</strain>
    </source>
</reference>
<evidence type="ECO:0000256" key="1">
    <source>
        <dbReference type="SAM" id="MobiDB-lite"/>
    </source>
</evidence>
<feature type="transmembrane region" description="Helical" evidence="2">
    <location>
        <begin position="478"/>
        <end position="497"/>
    </location>
</feature>
<dbReference type="RefSeq" id="WP_318296329.1">
    <property type="nucleotide sequence ID" value="NZ_BAAABQ010000009.1"/>
</dbReference>
<keyword evidence="2" id="KW-0472">Membrane</keyword>
<dbReference type="InterPro" id="IPR050834">
    <property type="entry name" value="Glycosyltransf_2"/>
</dbReference>
<dbReference type="EMBL" id="JACJID010000002">
    <property type="protein sequence ID" value="MBA8926521.1"/>
    <property type="molecule type" value="Genomic_DNA"/>
</dbReference>